<keyword evidence="4" id="KW-1185">Reference proteome</keyword>
<gene>
    <name evidence="1" type="ORF">AA314_09158</name>
    <name evidence="2" type="ORF">ATI61_12323</name>
</gene>
<evidence type="ECO:0000313" key="2">
    <source>
        <dbReference type="EMBL" id="REG19073.1"/>
    </source>
</evidence>
<organism evidence="1 3">
    <name type="scientific">Archangium gephyra</name>
    <dbReference type="NCBI Taxonomy" id="48"/>
    <lineage>
        <taxon>Bacteria</taxon>
        <taxon>Pseudomonadati</taxon>
        <taxon>Myxococcota</taxon>
        <taxon>Myxococcia</taxon>
        <taxon>Myxococcales</taxon>
        <taxon>Cystobacterineae</taxon>
        <taxon>Archangiaceae</taxon>
        <taxon>Archangium</taxon>
    </lineage>
</organism>
<evidence type="ECO:0000313" key="1">
    <source>
        <dbReference type="EMBL" id="AKJ07532.1"/>
    </source>
</evidence>
<dbReference type="RefSeq" id="WP_047860530.1">
    <property type="nucleotide sequence ID" value="NZ_CP011509.1"/>
</dbReference>
<reference evidence="2 4" key="2">
    <citation type="submission" date="2018-08" db="EMBL/GenBank/DDBJ databases">
        <title>Genomic Encyclopedia of Archaeal and Bacterial Type Strains, Phase II (KMG-II): from individual species to whole genera.</title>
        <authorList>
            <person name="Goeker M."/>
        </authorList>
    </citation>
    <scope>NUCLEOTIDE SEQUENCE [LARGE SCALE GENOMIC DNA]</scope>
    <source>
        <strain evidence="2 4">DSM 2261</strain>
    </source>
</reference>
<dbReference type="AlphaFoldDB" id="A0AAC8TIQ5"/>
<sequence>MACNKAIEPANFAITEDGYFMRVDGFLSMPKQATQETLGYGMIPCKSSTIFRCVPKKEMPAEYARANEKAAAGELPDNSERVYISHYDANGKSMLEPEWAEETQGALQTYAAEG</sequence>
<dbReference type="EMBL" id="QUMU01000023">
    <property type="protein sequence ID" value="REG19073.1"/>
    <property type="molecule type" value="Genomic_DNA"/>
</dbReference>
<proteinExistence type="predicted"/>
<dbReference type="Proteomes" id="UP000256345">
    <property type="component" value="Unassembled WGS sequence"/>
</dbReference>
<dbReference type="EMBL" id="CP011509">
    <property type="protein sequence ID" value="AKJ07532.1"/>
    <property type="molecule type" value="Genomic_DNA"/>
</dbReference>
<protein>
    <submittedName>
        <fullName evidence="1">Uncharacterized protein</fullName>
    </submittedName>
</protein>
<evidence type="ECO:0000313" key="4">
    <source>
        <dbReference type="Proteomes" id="UP000256345"/>
    </source>
</evidence>
<name>A0AAC8TIQ5_9BACT</name>
<reference evidence="1 3" key="1">
    <citation type="submission" date="2015-05" db="EMBL/GenBank/DDBJ databases">
        <title>Genome assembly of Archangium gephyra DSM 2261.</title>
        <authorList>
            <person name="Sharma G."/>
            <person name="Subramanian S."/>
        </authorList>
    </citation>
    <scope>NUCLEOTIDE SEQUENCE [LARGE SCALE GENOMIC DNA]</scope>
    <source>
        <strain evidence="1 3">DSM 2261</strain>
    </source>
</reference>
<evidence type="ECO:0000313" key="3">
    <source>
        <dbReference type="Proteomes" id="UP000035579"/>
    </source>
</evidence>
<accession>A0AAC8TIQ5</accession>
<dbReference type="KEGG" id="age:AA314_09158"/>
<dbReference type="Proteomes" id="UP000035579">
    <property type="component" value="Chromosome"/>
</dbReference>